<reference evidence="2" key="1">
    <citation type="submission" date="2020-03" db="EMBL/GenBank/DDBJ databases">
        <title>Castanea mollissima Vanexum genome sequencing.</title>
        <authorList>
            <person name="Staton M."/>
        </authorList>
    </citation>
    <scope>NUCLEOTIDE SEQUENCE</scope>
    <source>
        <tissue evidence="2">Leaf</tissue>
    </source>
</reference>
<dbReference type="InterPro" id="IPR006015">
    <property type="entry name" value="Universal_stress_UspA"/>
</dbReference>
<comment type="caution">
    <text evidence="2">The sequence shown here is derived from an EMBL/GenBank/DDBJ whole genome shotgun (WGS) entry which is preliminary data.</text>
</comment>
<dbReference type="EMBL" id="JRKL02012557">
    <property type="protein sequence ID" value="KAF3944710.1"/>
    <property type="molecule type" value="Genomic_DNA"/>
</dbReference>
<dbReference type="Proteomes" id="UP000737018">
    <property type="component" value="Unassembled WGS sequence"/>
</dbReference>
<evidence type="ECO:0000313" key="2">
    <source>
        <dbReference type="EMBL" id="KAF3944710.1"/>
    </source>
</evidence>
<accession>A0A8J4V800</accession>
<dbReference type="SUPFAM" id="SSF52402">
    <property type="entry name" value="Adenine nucleotide alpha hydrolases-like"/>
    <property type="match status" value="1"/>
</dbReference>
<evidence type="ECO:0000259" key="1">
    <source>
        <dbReference type="Pfam" id="PF00582"/>
    </source>
</evidence>
<dbReference type="CDD" id="cd23659">
    <property type="entry name" value="USP_At3g01520-like"/>
    <property type="match status" value="1"/>
</dbReference>
<dbReference type="PANTHER" id="PTHR31964:SF134">
    <property type="entry name" value="ADENINE NUCLEOTIDE ALPHA HYDROLASES-LIKE SUPERFAMILY PROTEIN"/>
    <property type="match status" value="1"/>
</dbReference>
<evidence type="ECO:0000313" key="3">
    <source>
        <dbReference type="Proteomes" id="UP000737018"/>
    </source>
</evidence>
<dbReference type="InterPro" id="IPR014729">
    <property type="entry name" value="Rossmann-like_a/b/a_fold"/>
</dbReference>
<organism evidence="2 3">
    <name type="scientific">Castanea mollissima</name>
    <name type="common">Chinese chestnut</name>
    <dbReference type="NCBI Taxonomy" id="60419"/>
    <lineage>
        <taxon>Eukaryota</taxon>
        <taxon>Viridiplantae</taxon>
        <taxon>Streptophyta</taxon>
        <taxon>Embryophyta</taxon>
        <taxon>Tracheophyta</taxon>
        <taxon>Spermatophyta</taxon>
        <taxon>Magnoliopsida</taxon>
        <taxon>eudicotyledons</taxon>
        <taxon>Gunneridae</taxon>
        <taxon>Pentapetalae</taxon>
        <taxon>rosids</taxon>
        <taxon>fabids</taxon>
        <taxon>Fagales</taxon>
        <taxon>Fagaceae</taxon>
        <taxon>Castanea</taxon>
    </lineage>
</organism>
<dbReference type="PANTHER" id="PTHR31964">
    <property type="entry name" value="ADENINE NUCLEOTIDE ALPHA HYDROLASES-LIKE SUPERFAMILY PROTEIN"/>
    <property type="match status" value="1"/>
</dbReference>
<name>A0A8J4V800_9ROSI</name>
<proteinExistence type="predicted"/>
<gene>
    <name evidence="2" type="ORF">CMV_028845</name>
</gene>
<protein>
    <recommendedName>
        <fullName evidence="1">UspA domain-containing protein</fullName>
    </recommendedName>
</protein>
<dbReference type="Gene3D" id="3.40.50.620">
    <property type="entry name" value="HUPs"/>
    <property type="match status" value="1"/>
</dbReference>
<dbReference type="InterPro" id="IPR006016">
    <property type="entry name" value="UspA"/>
</dbReference>
<dbReference type="PRINTS" id="PR01438">
    <property type="entry name" value="UNVRSLSTRESS"/>
</dbReference>
<feature type="domain" description="UspA" evidence="1">
    <location>
        <begin position="12"/>
        <end position="166"/>
    </location>
</feature>
<dbReference type="Pfam" id="PF00582">
    <property type="entry name" value="Usp"/>
    <property type="match status" value="1"/>
</dbReference>
<dbReference type="OrthoDB" id="843225at2759"/>
<sequence>MGEKTKGSDQNKVMLVIDENEYSYYALMWMLENLKESVTTSNLVIFAAQPLPNYINVFAAPLGFARMYSPMSTTPALIESIQERNKKVSLGLLEKAKSICASRGINVETFTEAGDPKETISDAVQKYKIKLLVMGSHANRTIKRAFQGSLSNYFINNAKCPVLVVKNPE</sequence>
<keyword evidence="3" id="KW-1185">Reference proteome</keyword>
<dbReference type="AlphaFoldDB" id="A0A8J4V800"/>